<dbReference type="GO" id="GO:0043025">
    <property type="term" value="C:neuronal cell body"/>
    <property type="evidence" value="ECO:0007669"/>
    <property type="project" value="TreeGrafter"/>
</dbReference>
<feature type="compositionally biased region" description="Gly residues" evidence="10">
    <location>
        <begin position="1201"/>
        <end position="1213"/>
    </location>
</feature>
<feature type="compositionally biased region" description="Basic and acidic residues" evidence="10">
    <location>
        <begin position="1426"/>
        <end position="1436"/>
    </location>
</feature>
<dbReference type="OrthoDB" id="428111at2759"/>
<dbReference type="Gene3D" id="2.60.40.10">
    <property type="entry name" value="Immunoglobulins"/>
    <property type="match status" value="8"/>
</dbReference>
<reference evidence="16 17" key="1">
    <citation type="submission" date="2025-04" db="UniProtKB">
        <authorList>
            <consortium name="RefSeq"/>
        </authorList>
    </citation>
    <scope>IDENTIFICATION</scope>
</reference>
<dbReference type="FunFam" id="2.60.40.10:FF:000008">
    <property type="entry name" value="roundabout homolog 2 isoform X2"/>
    <property type="match status" value="1"/>
</dbReference>
<keyword evidence="4" id="KW-0677">Repeat</keyword>
<feature type="compositionally biased region" description="Polar residues" evidence="10">
    <location>
        <begin position="1512"/>
        <end position="1521"/>
    </location>
</feature>
<dbReference type="RefSeq" id="XP_055865502.1">
    <property type="nucleotide sequence ID" value="XM_056009527.1"/>
</dbReference>
<sequence>MTRSSLWIQPPWRGWTYLLYIWILLFNRPCASEEDNPRIVEHPSDQYVARNEPAKLLCKAEGSPPPEIIWYKNGEKVNTSKDDPASHRLLLPGELFFLRIIHSKSLKPDIGTYYCNATNIYGSAISRNASLILAVIRDDFRENPQPVTVATGETATFRCTPPKGEPEPKVLWHKDGNPVNPDIRVSVSTDGHLSISSVKVTDAGKYTCVAINQAGERESTPAALTVLEKPTFKELPDDIQANVEDTVELKCRASGDPTPNIQWKKEEGRIPFGRARQLDDGTLRIEKVQVSDEGVYVCVAENSAGTVEAVGRLSVQTQPSFLISPKDLSVAKGRTAILQCVVTGNPPPTLFWSLGSEHQPLLFPNQNHGHFSVSADGTLRITNVEYRDAGTYTCQALSTMASKKSPAVLTVIDEDDRPPPIIVAGPQNQTLEPKETALLTCQAEGQPTPSIRWYKDNKTILAIDPRITLLNSGTLQISDVKLNDTGTYLCKAISETGEADWSATLTVSKQGPYQRNQKESAFPGAPLKPKVSDIADTSVHLTWSPSEEMGQSPVYAYVVEYFSPQRAEQGWKVATNSVSRDGYTVKDLLPATSYIFFVRARNSFGVSRPSPLSDIITTREKRKTFAVNMPRDEIVKELSFLNLELKSGEGINSTAIRIKWEVGTSLASIEGYIINYTAIIDLDPLVYGESRIIKITDPYQFRSYITDLRPFSWYQVCIKAYARDVTSRCSNSIKVATKEAVPSAPPENIVIHREGQSFHLRWSPPPRNHQNGEIKGYDIFCMSEEDNSNCSTVASSSDSALVIKKVDMDGAYRIKIAARTNKGRGVWSKDFVLSPEQTNIVREPWFIWMLVGTIGGTLWLALCVFTIWLCRRRRRNKKKKMSQNGMYSAVPVHKSDESTRGGSVMTRDDVMYSQKDGNIHTAYGGLQSDLASLLDCGHKEGMDGSQVYSSATSMPQMKIFYQRPGQPPSSSSVAPYATTTLINKGGNSLSRPGPNSVGDSGFRPINHAYVHSSASGSGDSCQKPDMRSSDSNTDNSRPNTGHYSYAAGCPHDHCEGMVSPGSDSGSLTTDENGMPTKRNKYVKIGGCSSCGQGKQAMVNWAELLPPPPEHPPHSEVGSPADSSGGDCSLHRHNSNMAETRFMDNRSPISPVSKISSCSCPVPHDRMVPQLRANIPYSEMDYPTHSCPPVARYHPDMSGYPEGSGGSGGGGSGGSNYNSDRPYSPKPLNTTRSQASDMLMHRCQSPRSCHNCGSSLSQPQGTLQPSSSSSSSSYNAHIHHHHPLQQEAFMTVGQQQRPPCINDIGDQRVGMYPPSGAYPQGGNNGLATSFTQTAAGQCPFNPNYPYPPAALHGYRIPPMEMSDQRNSSDLEQLQGRMYPGGHDGPHVDRACQSSLPSLAGQCLQPGFRRSDSPTSEGVPDYAGESDMDVHRATDCHTPDSSVNGDGSVSAGSMLTGWPSQTDSDDISHDESDHCVRHPSDDQTSSTDSSFLADTDFASAVARAAELSGMTVVGTTVTDPKNSNNKKYRKHRAQPRAQSPYSTDSNMSAVVHKPYPKSERKKQLQEQARKYGQRKDGMQEMDIIEAEMDPPAYYRPYYPTFPLHQHTNTSARSADMMGYGLPLLLSGQEKDIFGSPSFSVANPSSIPSRVPTSASSFVNTDIQIV</sequence>
<dbReference type="FunFam" id="2.60.40.10:FF:000004">
    <property type="entry name" value="DCC isoform 1"/>
    <property type="match status" value="1"/>
</dbReference>
<evidence type="ECO:0000259" key="13">
    <source>
        <dbReference type="PROSITE" id="PS50835"/>
    </source>
</evidence>
<name>A0A9W2YRW5_BIOGL</name>
<feature type="region of interest" description="Disordered" evidence="10">
    <location>
        <begin position="1361"/>
        <end position="1487"/>
    </location>
</feature>
<feature type="compositionally biased region" description="Basic residues" evidence="10">
    <location>
        <begin position="1522"/>
        <end position="1532"/>
    </location>
</feature>
<dbReference type="GO" id="GO:0050808">
    <property type="term" value="P:synapse organization"/>
    <property type="evidence" value="ECO:0007669"/>
    <property type="project" value="TreeGrafter"/>
</dbReference>
<feature type="compositionally biased region" description="Polar residues" evidence="10">
    <location>
        <begin position="1029"/>
        <end position="1042"/>
    </location>
</feature>
<dbReference type="SMART" id="SM00060">
    <property type="entry name" value="FN3"/>
    <property type="match status" value="3"/>
</dbReference>
<evidence type="ECO:0000256" key="7">
    <source>
        <dbReference type="ARBA" id="ARBA00023157"/>
    </source>
</evidence>
<evidence type="ECO:0000313" key="16">
    <source>
        <dbReference type="RefSeq" id="XP_055865501.1"/>
    </source>
</evidence>
<organism evidence="15 17">
    <name type="scientific">Biomphalaria glabrata</name>
    <name type="common">Bloodfluke planorb</name>
    <name type="synonym">Freshwater snail</name>
    <dbReference type="NCBI Taxonomy" id="6526"/>
    <lineage>
        <taxon>Eukaryota</taxon>
        <taxon>Metazoa</taxon>
        <taxon>Spiralia</taxon>
        <taxon>Lophotrochozoa</taxon>
        <taxon>Mollusca</taxon>
        <taxon>Gastropoda</taxon>
        <taxon>Heterobranchia</taxon>
        <taxon>Euthyneura</taxon>
        <taxon>Panpulmonata</taxon>
        <taxon>Hygrophila</taxon>
        <taxon>Lymnaeoidea</taxon>
        <taxon>Planorbidae</taxon>
        <taxon>Biomphalaria</taxon>
    </lineage>
</organism>
<dbReference type="InterPro" id="IPR013106">
    <property type="entry name" value="Ig_V-set"/>
</dbReference>
<dbReference type="FunFam" id="2.60.40.10:FF:000612">
    <property type="entry name" value="palladin isoform X1"/>
    <property type="match status" value="1"/>
</dbReference>
<dbReference type="Pfam" id="PF07679">
    <property type="entry name" value="I-set"/>
    <property type="match status" value="4"/>
</dbReference>
<feature type="domain" description="Ig-like" evidence="13">
    <location>
        <begin position="37"/>
        <end position="132"/>
    </location>
</feature>
<feature type="domain" description="Ig-like" evidence="13">
    <location>
        <begin position="419"/>
        <end position="506"/>
    </location>
</feature>
<feature type="compositionally biased region" description="Polar residues" evidence="10">
    <location>
        <begin position="1534"/>
        <end position="1546"/>
    </location>
</feature>
<dbReference type="InterPro" id="IPR036179">
    <property type="entry name" value="Ig-like_dom_sf"/>
</dbReference>
<feature type="domain" description="Ig-like" evidence="13">
    <location>
        <begin position="138"/>
        <end position="225"/>
    </location>
</feature>
<feature type="chain" id="PRO_5044702426" evidence="12">
    <location>
        <begin position="33"/>
        <end position="1663"/>
    </location>
</feature>
<feature type="domain" description="Fibronectin type-III" evidence="14">
    <location>
        <begin position="745"/>
        <end position="838"/>
    </location>
</feature>
<dbReference type="InterPro" id="IPR036116">
    <property type="entry name" value="FN3_sf"/>
</dbReference>
<dbReference type="OMA" id="QIRYAKX"/>
<feature type="compositionally biased region" description="Low complexity" evidence="10">
    <location>
        <begin position="1252"/>
        <end position="1272"/>
    </location>
</feature>
<evidence type="ECO:0000256" key="3">
    <source>
        <dbReference type="ARBA" id="ARBA00022729"/>
    </source>
</evidence>
<keyword evidence="3 12" id="KW-0732">Signal</keyword>
<dbReference type="PROSITE" id="PS50835">
    <property type="entry name" value="IG_LIKE"/>
    <property type="match status" value="5"/>
</dbReference>
<feature type="region of interest" description="Disordered" evidence="10">
    <location>
        <begin position="1249"/>
        <end position="1276"/>
    </location>
</feature>
<dbReference type="Proteomes" id="UP001165740">
    <property type="component" value="Chromosome 14"/>
</dbReference>
<dbReference type="GeneID" id="106063526"/>
<dbReference type="InterPro" id="IPR013098">
    <property type="entry name" value="Ig_I-set"/>
</dbReference>
<dbReference type="PANTHER" id="PTHR45080:SF31">
    <property type="entry name" value="MYOTILIN"/>
    <property type="match status" value="1"/>
</dbReference>
<comment type="subcellular location">
    <subcellularLocation>
        <location evidence="1">Membrane</location>
        <topology evidence="1">Single-pass membrane protein</topology>
    </subcellularLocation>
</comment>
<evidence type="ECO:0000256" key="4">
    <source>
        <dbReference type="ARBA" id="ARBA00022737"/>
    </source>
</evidence>
<dbReference type="GO" id="GO:0008046">
    <property type="term" value="F:axon guidance receptor activity"/>
    <property type="evidence" value="ECO:0007669"/>
    <property type="project" value="TreeGrafter"/>
</dbReference>
<evidence type="ECO:0000259" key="14">
    <source>
        <dbReference type="PROSITE" id="PS50853"/>
    </source>
</evidence>
<evidence type="ECO:0000313" key="15">
    <source>
        <dbReference type="Proteomes" id="UP001165740"/>
    </source>
</evidence>
<proteinExistence type="predicted"/>
<dbReference type="InterPro" id="IPR013783">
    <property type="entry name" value="Ig-like_fold"/>
</dbReference>
<keyword evidence="6 11" id="KW-0472">Membrane</keyword>
<feature type="transmembrane region" description="Helical" evidence="11">
    <location>
        <begin position="845"/>
        <end position="870"/>
    </location>
</feature>
<dbReference type="SMART" id="SM00408">
    <property type="entry name" value="IGc2"/>
    <property type="match status" value="5"/>
</dbReference>
<evidence type="ECO:0000256" key="10">
    <source>
        <dbReference type="SAM" id="MobiDB-lite"/>
    </source>
</evidence>
<dbReference type="GO" id="GO:0005886">
    <property type="term" value="C:plasma membrane"/>
    <property type="evidence" value="ECO:0007669"/>
    <property type="project" value="TreeGrafter"/>
</dbReference>
<evidence type="ECO:0000256" key="5">
    <source>
        <dbReference type="ARBA" id="ARBA00022989"/>
    </source>
</evidence>
<dbReference type="FunFam" id="2.60.40.10:FF:000032">
    <property type="entry name" value="palladin isoform X1"/>
    <property type="match status" value="1"/>
</dbReference>
<evidence type="ECO:0000256" key="6">
    <source>
        <dbReference type="ARBA" id="ARBA00023136"/>
    </source>
</evidence>
<feature type="signal peptide" evidence="12">
    <location>
        <begin position="1"/>
        <end position="32"/>
    </location>
</feature>
<keyword evidence="7" id="KW-1015">Disulfide bond</keyword>
<feature type="domain" description="Fibronectin type-III" evidence="14">
    <location>
        <begin position="525"/>
        <end position="621"/>
    </location>
</feature>
<dbReference type="Pfam" id="PF00041">
    <property type="entry name" value="fn3"/>
    <property type="match status" value="2"/>
</dbReference>
<dbReference type="GO" id="GO:0007156">
    <property type="term" value="P:homophilic cell adhesion via plasma membrane adhesion molecules"/>
    <property type="evidence" value="ECO:0007669"/>
    <property type="project" value="TreeGrafter"/>
</dbReference>
<evidence type="ECO:0000256" key="11">
    <source>
        <dbReference type="SAM" id="Phobius"/>
    </source>
</evidence>
<feature type="region of interest" description="Disordered" evidence="10">
    <location>
        <begin position="1192"/>
        <end position="1230"/>
    </location>
</feature>
<gene>
    <name evidence="16 17" type="primary">LOC106063526</name>
</gene>
<dbReference type="SUPFAM" id="SSF49265">
    <property type="entry name" value="Fibronectin type III"/>
    <property type="match status" value="2"/>
</dbReference>
<evidence type="ECO:0000256" key="9">
    <source>
        <dbReference type="ARBA" id="ARBA00023319"/>
    </source>
</evidence>
<keyword evidence="9" id="KW-0393">Immunoglobulin domain</keyword>
<keyword evidence="15" id="KW-1185">Reference proteome</keyword>
<dbReference type="SUPFAM" id="SSF48726">
    <property type="entry name" value="Immunoglobulin"/>
    <property type="match status" value="5"/>
</dbReference>
<keyword evidence="8" id="KW-0325">Glycoprotein</keyword>
<evidence type="ECO:0000256" key="8">
    <source>
        <dbReference type="ARBA" id="ARBA00023180"/>
    </source>
</evidence>
<dbReference type="InterPro" id="IPR003598">
    <property type="entry name" value="Ig_sub2"/>
</dbReference>
<dbReference type="SMART" id="SM00406">
    <property type="entry name" value="IGv"/>
    <property type="match status" value="3"/>
</dbReference>
<dbReference type="CDD" id="cd00063">
    <property type="entry name" value="FN3"/>
    <property type="match status" value="3"/>
</dbReference>
<feature type="compositionally biased region" description="Basic and acidic residues" evidence="10">
    <location>
        <begin position="1464"/>
        <end position="1479"/>
    </location>
</feature>
<evidence type="ECO:0000256" key="2">
    <source>
        <dbReference type="ARBA" id="ARBA00022692"/>
    </source>
</evidence>
<feature type="region of interest" description="Disordered" evidence="10">
    <location>
        <begin position="1512"/>
        <end position="1547"/>
    </location>
</feature>
<accession>A0A9W2YRW5</accession>
<dbReference type="RefSeq" id="XP_055865501.1">
    <property type="nucleotide sequence ID" value="XM_056009526.1"/>
</dbReference>
<keyword evidence="5 11" id="KW-1133">Transmembrane helix</keyword>
<protein>
    <submittedName>
        <fullName evidence="16 17">Roundabout homolog 1-like isoform X1</fullName>
    </submittedName>
</protein>
<feature type="compositionally biased region" description="Polar residues" evidence="10">
    <location>
        <begin position="1437"/>
        <end position="1460"/>
    </location>
</feature>
<evidence type="ECO:0000256" key="1">
    <source>
        <dbReference type="ARBA" id="ARBA00004167"/>
    </source>
</evidence>
<feature type="domain" description="Ig-like" evidence="13">
    <location>
        <begin position="319"/>
        <end position="410"/>
    </location>
</feature>
<dbReference type="Pfam" id="PF13927">
    <property type="entry name" value="Ig_3"/>
    <property type="match status" value="1"/>
</dbReference>
<dbReference type="SMART" id="SM00409">
    <property type="entry name" value="IG"/>
    <property type="match status" value="5"/>
</dbReference>
<feature type="compositionally biased region" description="Polar residues" evidence="10">
    <location>
        <begin position="1215"/>
        <end position="1230"/>
    </location>
</feature>
<feature type="region of interest" description="Disordered" evidence="10">
    <location>
        <begin position="983"/>
        <end position="1042"/>
    </location>
</feature>
<feature type="domain" description="Ig-like" evidence="13">
    <location>
        <begin position="230"/>
        <end position="314"/>
    </location>
</feature>
<keyword evidence="2 11" id="KW-0812">Transmembrane</keyword>
<dbReference type="InterPro" id="IPR003961">
    <property type="entry name" value="FN3_dom"/>
</dbReference>
<evidence type="ECO:0000313" key="17">
    <source>
        <dbReference type="RefSeq" id="XP_055865502.1"/>
    </source>
</evidence>
<evidence type="ECO:0000256" key="12">
    <source>
        <dbReference type="SAM" id="SignalP"/>
    </source>
</evidence>
<dbReference type="PANTHER" id="PTHR45080">
    <property type="entry name" value="CONTACTIN 5"/>
    <property type="match status" value="1"/>
</dbReference>
<dbReference type="FunFam" id="2.60.40.10:FF:000026">
    <property type="entry name" value="roundabout homolog 2 isoform X1"/>
    <property type="match status" value="1"/>
</dbReference>
<dbReference type="PROSITE" id="PS50853">
    <property type="entry name" value="FN3"/>
    <property type="match status" value="2"/>
</dbReference>
<feature type="region of interest" description="Disordered" evidence="10">
    <location>
        <begin position="1107"/>
        <end position="1127"/>
    </location>
</feature>
<dbReference type="InterPro" id="IPR050958">
    <property type="entry name" value="Cell_Adh-Cytoskel_Orgn"/>
</dbReference>
<dbReference type="InterPro" id="IPR007110">
    <property type="entry name" value="Ig-like_dom"/>
</dbReference>
<dbReference type="GO" id="GO:0030424">
    <property type="term" value="C:axon"/>
    <property type="evidence" value="ECO:0007669"/>
    <property type="project" value="TreeGrafter"/>
</dbReference>
<dbReference type="InterPro" id="IPR003599">
    <property type="entry name" value="Ig_sub"/>
</dbReference>